<gene>
    <name evidence="1" type="ORF">HGD76_21485</name>
</gene>
<dbReference type="Proteomes" id="UP000502433">
    <property type="component" value="Chromosome"/>
</dbReference>
<proteinExistence type="predicted"/>
<dbReference type="EMBL" id="CP051206">
    <property type="protein sequence ID" value="QJB46367.1"/>
    <property type="molecule type" value="Genomic_DNA"/>
</dbReference>
<reference evidence="1 2" key="1">
    <citation type="submission" date="2020-04" db="EMBL/GenBank/DDBJ databases">
        <title>Genome-Wide Identification of 5-Methylcytosine Sites in Bacterial Genomes By High-Throughput Sequencing of MspJI Restriction Fragments.</title>
        <authorList>
            <person name="Wu V."/>
        </authorList>
    </citation>
    <scope>NUCLEOTIDE SEQUENCE [LARGE SCALE GENOMIC DNA]</scope>
    <source>
        <strain evidence="1 2">CCAP 1403/13f</strain>
    </source>
</reference>
<reference evidence="1 2" key="2">
    <citation type="submission" date="2020-04" db="EMBL/GenBank/DDBJ databases">
        <authorList>
            <person name="Fomenkov A."/>
            <person name="Anton B.P."/>
            <person name="Roberts R.J."/>
        </authorList>
    </citation>
    <scope>NUCLEOTIDE SEQUENCE [LARGE SCALE GENOMIC DNA]</scope>
    <source>
        <strain evidence="1 2">CCAP 1403/13f</strain>
    </source>
</reference>
<protein>
    <submittedName>
        <fullName evidence="1">Uncharacterized protein</fullName>
    </submittedName>
</protein>
<name>A0A6H2C4B5_DOLFA</name>
<sequence length="268" mass="31234">MTFILHEVEKSPLILSAKIPDSLRLVIERIHGCSYAELYEEKNIQGISLENSLIKVFDAIEKEKNSLDISYCYFFMAIVMGIAVQPTIKTYLPGETARFNRETITGNIFQYLFRDWIYSQHNYQPYFNDNYQPNLNVSFRDYQNYLRQYQALDEAVDVFENMLQVLESVKTRAAILNILDDCFQGYAIFPGSQGRRELFDWWLLDVVPSVFCGRLPKSIHTLKGVGKMTQHITKIRDYFFKVVGNNQSQGNTNLEKQDLLLRFLASDK</sequence>
<dbReference type="RefSeq" id="WP_168696979.1">
    <property type="nucleotide sequence ID" value="NZ_CP051206.1"/>
</dbReference>
<organism evidence="1 2">
    <name type="scientific">Dolichospermum flos-aquae CCAP 1403/13F</name>
    <dbReference type="NCBI Taxonomy" id="315271"/>
    <lineage>
        <taxon>Bacteria</taxon>
        <taxon>Bacillati</taxon>
        <taxon>Cyanobacteriota</taxon>
        <taxon>Cyanophyceae</taxon>
        <taxon>Nostocales</taxon>
        <taxon>Aphanizomenonaceae</taxon>
        <taxon>Dolichospermum</taxon>
    </lineage>
</organism>
<accession>A0A6H2C4B5</accession>
<evidence type="ECO:0000313" key="2">
    <source>
        <dbReference type="Proteomes" id="UP000502433"/>
    </source>
</evidence>
<dbReference type="AlphaFoldDB" id="A0A6H2C4B5"/>
<evidence type="ECO:0000313" key="1">
    <source>
        <dbReference type="EMBL" id="QJB46367.1"/>
    </source>
</evidence>
<dbReference type="KEGG" id="dfs:HGD76_21485"/>